<dbReference type="VEuPathDB" id="FungiDB:PSHT_09230"/>
<proteinExistence type="predicted"/>
<gene>
    <name evidence="1" type="ORF">PSTT_12245</name>
</gene>
<accession>A0A2S4UWU1</accession>
<name>A0A2S4UWU1_9BASI</name>
<evidence type="ECO:0000313" key="2">
    <source>
        <dbReference type="Proteomes" id="UP000239156"/>
    </source>
</evidence>
<dbReference type="Proteomes" id="UP000239156">
    <property type="component" value="Unassembled WGS sequence"/>
</dbReference>
<sequence length="243" mass="27629">MRWKRCGHMQLNHGQAAYIPKKSLNEEALTKTSMSPQSQDQLTAVATIQQAIREDHLWMAAWLLVLFIKKPYTLSKEQLKSLEADRTHRRNKAFAAFLGLESTAQKHALEDITDWFENGFTFEIVKSNSWKKHTTDPDLLSLRDAIAIYCRATGFLGALILMAKQPAKMTDATQEMEMEAMGSVPNAKAFQCNTLEDDGWTIVRKEEAQKGEYLGSQWSMVEHLDMEMVEIEHGGKEESAAYL</sequence>
<protein>
    <submittedName>
        <fullName evidence="1">Uncharacterized protein</fullName>
    </submittedName>
</protein>
<organism evidence="1 2">
    <name type="scientific">Puccinia striiformis</name>
    <dbReference type="NCBI Taxonomy" id="27350"/>
    <lineage>
        <taxon>Eukaryota</taxon>
        <taxon>Fungi</taxon>
        <taxon>Dikarya</taxon>
        <taxon>Basidiomycota</taxon>
        <taxon>Pucciniomycotina</taxon>
        <taxon>Pucciniomycetes</taxon>
        <taxon>Pucciniales</taxon>
        <taxon>Pucciniaceae</taxon>
        <taxon>Puccinia</taxon>
    </lineage>
</organism>
<comment type="caution">
    <text evidence="1">The sequence shown here is derived from an EMBL/GenBank/DDBJ whole genome shotgun (WGS) entry which is preliminary data.</text>
</comment>
<reference evidence="1" key="1">
    <citation type="submission" date="2017-12" db="EMBL/GenBank/DDBJ databases">
        <title>Gene loss provides genomic basis for host adaptation in cereal stripe rust fungi.</title>
        <authorList>
            <person name="Xia C."/>
        </authorList>
    </citation>
    <scope>NUCLEOTIDE SEQUENCE [LARGE SCALE GENOMIC DNA]</scope>
    <source>
        <strain evidence="1">93-210</strain>
    </source>
</reference>
<evidence type="ECO:0000313" key="1">
    <source>
        <dbReference type="EMBL" id="POW01757.1"/>
    </source>
</evidence>
<keyword evidence="2" id="KW-1185">Reference proteome</keyword>
<dbReference type="EMBL" id="PKSL01000153">
    <property type="protein sequence ID" value="POW01757.1"/>
    <property type="molecule type" value="Genomic_DNA"/>
</dbReference>
<dbReference type="AlphaFoldDB" id="A0A2S4UWU1"/>
<dbReference type="VEuPathDB" id="FungiDB:PSTT_12245"/>